<keyword evidence="1" id="KW-0328">Glycosyltransferase</keyword>
<evidence type="ECO:0000256" key="2">
    <source>
        <dbReference type="ARBA" id="ARBA00022679"/>
    </source>
</evidence>
<dbReference type="InterPro" id="IPR001173">
    <property type="entry name" value="Glyco_trans_2-like"/>
</dbReference>
<dbReference type="Gene3D" id="3.90.550.10">
    <property type="entry name" value="Spore Coat Polysaccharide Biosynthesis Protein SpsA, Chain A"/>
    <property type="match status" value="1"/>
</dbReference>
<organism evidence="4 5">
    <name type="scientific">Candidatus Coprovicinus avistercoris</name>
    <dbReference type="NCBI Taxonomy" id="2840754"/>
    <lineage>
        <taxon>Bacteria</taxon>
        <taxon>Bacillati</taxon>
        <taxon>Actinomycetota</taxon>
        <taxon>Coriobacteriia</taxon>
        <taxon>Coriobacteriales</taxon>
        <taxon>Coriobacteriaceae</taxon>
        <taxon>Coriobacteriaceae incertae sedis</taxon>
        <taxon>Candidatus Coprovicinus</taxon>
    </lineage>
</organism>
<proteinExistence type="predicted"/>
<evidence type="ECO:0000256" key="1">
    <source>
        <dbReference type="ARBA" id="ARBA00022676"/>
    </source>
</evidence>
<reference evidence="4" key="2">
    <citation type="journal article" date="2021" name="PeerJ">
        <title>Extensive microbial diversity within the chicken gut microbiome revealed by metagenomics and culture.</title>
        <authorList>
            <person name="Gilroy R."/>
            <person name="Ravi A."/>
            <person name="Getino M."/>
            <person name="Pursley I."/>
            <person name="Horton D.L."/>
            <person name="Alikhan N.F."/>
            <person name="Baker D."/>
            <person name="Gharbi K."/>
            <person name="Hall N."/>
            <person name="Watson M."/>
            <person name="Adriaenssens E.M."/>
            <person name="Foster-Nyarko E."/>
            <person name="Jarju S."/>
            <person name="Secka A."/>
            <person name="Antonio M."/>
            <person name="Oren A."/>
            <person name="Chaudhuri R.R."/>
            <person name="La Ragione R."/>
            <person name="Hildebrand F."/>
            <person name="Pallen M.J."/>
        </authorList>
    </citation>
    <scope>NUCLEOTIDE SEQUENCE</scope>
    <source>
        <strain evidence="4">ChiHjej12B11-29160</strain>
    </source>
</reference>
<evidence type="ECO:0000259" key="3">
    <source>
        <dbReference type="Pfam" id="PF00535"/>
    </source>
</evidence>
<evidence type="ECO:0000313" key="4">
    <source>
        <dbReference type="EMBL" id="HIU23958.1"/>
    </source>
</evidence>
<comment type="caution">
    <text evidence="4">The sequence shown here is derived from an EMBL/GenBank/DDBJ whole genome shotgun (WGS) entry which is preliminary data.</text>
</comment>
<dbReference type="EMBL" id="DVMQ01000011">
    <property type="protein sequence ID" value="HIU23958.1"/>
    <property type="molecule type" value="Genomic_DNA"/>
</dbReference>
<keyword evidence="2" id="KW-0808">Transferase</keyword>
<protein>
    <submittedName>
        <fullName evidence="4">Glycosyltransferase</fullName>
    </submittedName>
</protein>
<dbReference type="AlphaFoldDB" id="A0A9D1HYI4"/>
<dbReference type="SUPFAM" id="SSF53448">
    <property type="entry name" value="Nucleotide-diphospho-sugar transferases"/>
    <property type="match status" value="1"/>
</dbReference>
<dbReference type="InterPro" id="IPR029044">
    <property type="entry name" value="Nucleotide-diphossugar_trans"/>
</dbReference>
<dbReference type="CDD" id="cd00761">
    <property type="entry name" value="Glyco_tranf_GTA_type"/>
    <property type="match status" value="1"/>
</dbReference>
<feature type="domain" description="Glycosyltransferase 2-like" evidence="3">
    <location>
        <begin position="8"/>
        <end position="128"/>
    </location>
</feature>
<dbReference type="Proteomes" id="UP000824078">
    <property type="component" value="Unassembled WGS sequence"/>
</dbReference>
<dbReference type="GO" id="GO:0016757">
    <property type="term" value="F:glycosyltransferase activity"/>
    <property type="evidence" value="ECO:0007669"/>
    <property type="project" value="UniProtKB-KW"/>
</dbReference>
<accession>A0A9D1HYI4</accession>
<gene>
    <name evidence="4" type="ORF">IAD17_03445</name>
</gene>
<dbReference type="PANTHER" id="PTHR22916">
    <property type="entry name" value="GLYCOSYLTRANSFERASE"/>
    <property type="match status" value="1"/>
</dbReference>
<sequence length="341" mass="38910">MSSKPRFSIVAPVYNTSAFLSECLDSVEQQTYRNFELVLVDDGSTDNSGKMCDEFAAQHAYARVIHQENQGLLLARRVGLQAARGEYIVTLDSDDMLRTDALELLSAEIDANHPDILTFTFSRATSFALFNPSRLSMPAGYYAADQYGLLKMQICKGRHNNLWSKCYRRAIADVKADYTPFRGLTHAEDLLQVLPIIDGGKTFSYVDEPLYYYRPNPGSATGSYKPRQLKDLSVALDALIRYASSWGYSYLQEARKSALLQLSYLLHMLVNSRLENAMQVEQLERMQAYAKKAGLFGSWEHDLRLDKRLEIEALEKGQWGRVVRRVRAFELLKRVRDMRSK</sequence>
<name>A0A9D1HYI4_9ACTN</name>
<dbReference type="Pfam" id="PF00535">
    <property type="entry name" value="Glycos_transf_2"/>
    <property type="match status" value="1"/>
</dbReference>
<reference evidence="4" key="1">
    <citation type="submission" date="2020-10" db="EMBL/GenBank/DDBJ databases">
        <authorList>
            <person name="Gilroy R."/>
        </authorList>
    </citation>
    <scope>NUCLEOTIDE SEQUENCE</scope>
    <source>
        <strain evidence="4">ChiHjej12B11-29160</strain>
    </source>
</reference>
<evidence type="ECO:0000313" key="5">
    <source>
        <dbReference type="Proteomes" id="UP000824078"/>
    </source>
</evidence>
<dbReference type="PANTHER" id="PTHR22916:SF51">
    <property type="entry name" value="GLYCOSYLTRANSFERASE EPSH-RELATED"/>
    <property type="match status" value="1"/>
</dbReference>